<protein>
    <submittedName>
        <fullName evidence="1">Uncharacterized protein</fullName>
    </submittedName>
</protein>
<comment type="caution">
    <text evidence="1">The sequence shown here is derived from an EMBL/GenBank/DDBJ whole genome shotgun (WGS) entry which is preliminary data.</text>
</comment>
<dbReference type="EMBL" id="JYDP01000010">
    <property type="protein sequence ID" value="KRZ16587.1"/>
    <property type="molecule type" value="Genomic_DNA"/>
</dbReference>
<sequence length="63" mass="7408">MVKKLAAFGNLCCFIKFMLNKELVYTSFSIQLHGWRSEEPVLRQLVDSEKMQKTFQRVRQTGP</sequence>
<proteinExistence type="predicted"/>
<reference evidence="1 2" key="1">
    <citation type="submission" date="2015-01" db="EMBL/GenBank/DDBJ databases">
        <title>Evolution of Trichinella species and genotypes.</title>
        <authorList>
            <person name="Korhonen P.K."/>
            <person name="Edoardo P."/>
            <person name="Giuseppe L.R."/>
            <person name="Gasser R.B."/>
        </authorList>
    </citation>
    <scope>NUCLEOTIDE SEQUENCE [LARGE SCALE GENOMIC DNA]</scope>
    <source>
        <strain evidence="1">ISS1029</strain>
    </source>
</reference>
<evidence type="ECO:0000313" key="1">
    <source>
        <dbReference type="EMBL" id="KRZ16587.1"/>
    </source>
</evidence>
<dbReference type="AlphaFoldDB" id="A0A0V1I0X9"/>
<accession>A0A0V1I0X9</accession>
<name>A0A0V1I0X9_9BILA</name>
<dbReference type="Proteomes" id="UP000055024">
    <property type="component" value="Unassembled WGS sequence"/>
</dbReference>
<organism evidence="1 2">
    <name type="scientific">Trichinella zimbabwensis</name>
    <dbReference type="NCBI Taxonomy" id="268475"/>
    <lineage>
        <taxon>Eukaryota</taxon>
        <taxon>Metazoa</taxon>
        <taxon>Ecdysozoa</taxon>
        <taxon>Nematoda</taxon>
        <taxon>Enoplea</taxon>
        <taxon>Dorylaimia</taxon>
        <taxon>Trichinellida</taxon>
        <taxon>Trichinellidae</taxon>
        <taxon>Trichinella</taxon>
    </lineage>
</organism>
<evidence type="ECO:0000313" key="2">
    <source>
        <dbReference type="Proteomes" id="UP000055024"/>
    </source>
</evidence>
<gene>
    <name evidence="1" type="ORF">T11_9030</name>
</gene>
<keyword evidence="2" id="KW-1185">Reference proteome</keyword>